<feature type="transmembrane region" description="Helical" evidence="5">
    <location>
        <begin position="177"/>
        <end position="195"/>
    </location>
</feature>
<keyword evidence="4 5" id="KW-0472">Membrane</keyword>
<evidence type="ECO:0000256" key="3">
    <source>
        <dbReference type="ARBA" id="ARBA00022989"/>
    </source>
</evidence>
<accession>A0A1Y5HV04</accession>
<feature type="transmembrane region" description="Helical" evidence="5">
    <location>
        <begin position="95"/>
        <end position="115"/>
    </location>
</feature>
<evidence type="ECO:0000256" key="4">
    <source>
        <dbReference type="ARBA" id="ARBA00023136"/>
    </source>
</evidence>
<feature type="transmembrane region" description="Helical" evidence="5">
    <location>
        <begin position="31"/>
        <end position="51"/>
    </location>
</feature>
<evidence type="ECO:0000313" key="7">
    <source>
        <dbReference type="EMBL" id="OUS41136.1"/>
    </source>
</evidence>
<dbReference type="InterPro" id="IPR000620">
    <property type="entry name" value="EamA_dom"/>
</dbReference>
<keyword evidence="2 5" id="KW-0812">Transmembrane</keyword>
<comment type="subcellular location">
    <subcellularLocation>
        <location evidence="1">Membrane</location>
        <topology evidence="1">Multi-pass membrane protein</topology>
    </subcellularLocation>
</comment>
<keyword evidence="3 5" id="KW-1133">Transmembrane helix</keyword>
<evidence type="ECO:0000313" key="8">
    <source>
        <dbReference type="Proteomes" id="UP000227088"/>
    </source>
</evidence>
<organism evidence="7 8">
    <name type="scientific">Oleispira antarctica</name>
    <dbReference type="NCBI Taxonomy" id="188908"/>
    <lineage>
        <taxon>Bacteria</taxon>
        <taxon>Pseudomonadati</taxon>
        <taxon>Pseudomonadota</taxon>
        <taxon>Gammaproteobacteria</taxon>
        <taxon>Oceanospirillales</taxon>
        <taxon>Oceanospirillaceae</taxon>
        <taxon>Oleispira</taxon>
    </lineage>
</organism>
<dbReference type="EMBL" id="MABE01000142">
    <property type="protein sequence ID" value="OUS41136.1"/>
    <property type="molecule type" value="Genomic_DNA"/>
</dbReference>
<dbReference type="InterPro" id="IPR050638">
    <property type="entry name" value="AA-Vitamin_Transporters"/>
</dbReference>
<protein>
    <recommendedName>
        <fullName evidence="6">EamA domain-containing protein</fullName>
    </recommendedName>
</protein>
<reference evidence="8" key="1">
    <citation type="journal article" date="2017" name="Proc. Natl. Acad. Sci. U.S.A.">
        <title>Simulation of Deepwater Horizon oil plume reveals substrate specialization within a complex community of hydrocarbon degraders.</title>
        <authorList>
            <person name="Hu P."/>
            <person name="Dubinsky E.A."/>
            <person name="Probst A.J."/>
            <person name="Wang J."/>
            <person name="Sieber C.M.K."/>
            <person name="Tom L.M."/>
            <person name="Gardinali P."/>
            <person name="Banfield J.F."/>
            <person name="Atlas R.M."/>
            <person name="Andersen G.L."/>
        </authorList>
    </citation>
    <scope>NUCLEOTIDE SEQUENCE [LARGE SCALE GENOMIC DNA]</scope>
</reference>
<proteinExistence type="predicted"/>
<dbReference type="PANTHER" id="PTHR32322">
    <property type="entry name" value="INNER MEMBRANE TRANSPORTER"/>
    <property type="match status" value="1"/>
</dbReference>
<dbReference type="GO" id="GO:0016020">
    <property type="term" value="C:membrane"/>
    <property type="evidence" value="ECO:0007669"/>
    <property type="project" value="UniProtKB-SubCell"/>
</dbReference>
<evidence type="ECO:0000259" key="6">
    <source>
        <dbReference type="Pfam" id="PF00892"/>
    </source>
</evidence>
<gene>
    <name evidence="7" type="ORF">A9R00_02465</name>
</gene>
<evidence type="ECO:0000256" key="5">
    <source>
        <dbReference type="SAM" id="Phobius"/>
    </source>
</evidence>
<sequence length="282" mass="30288">MILFFYTAIALMAFAANSLLCRMALVDDAILPLPFTLIRLISGALLLSLLVRPTKMELANMVNVSRSKAAWFSAISLSIYAFAFSWAYLEMDTGVGALVLFATIQIVLNIVAQLLGDKVNKMTLLGISIAFMGLVILLLPGQSAPDFTAAAIMMLAGLGWAGFVFSGRNSKQPLRDVAIAFRWSLVWCLPLVLLVDWQGSSFAGVLLACLSGTLASALGYALWYKVLPELGLQNAAQAQLVVPVFAMMLGVMFLSEQLSTILLAASALILFGITLAIRSKKA</sequence>
<evidence type="ECO:0000256" key="2">
    <source>
        <dbReference type="ARBA" id="ARBA00022692"/>
    </source>
</evidence>
<dbReference type="InterPro" id="IPR037185">
    <property type="entry name" value="EmrE-like"/>
</dbReference>
<dbReference type="Pfam" id="PF00892">
    <property type="entry name" value="EamA"/>
    <property type="match status" value="1"/>
</dbReference>
<dbReference type="PANTHER" id="PTHR32322:SF9">
    <property type="entry name" value="AMINO-ACID METABOLITE EFFLUX PUMP-RELATED"/>
    <property type="match status" value="1"/>
</dbReference>
<dbReference type="Proteomes" id="UP000227088">
    <property type="component" value="Unassembled WGS sequence"/>
</dbReference>
<feature type="transmembrane region" description="Helical" evidence="5">
    <location>
        <begin position="235"/>
        <end position="254"/>
    </location>
</feature>
<feature type="transmembrane region" description="Helical" evidence="5">
    <location>
        <begin position="71"/>
        <end position="89"/>
    </location>
</feature>
<name>A0A1Y5HV04_OLEAN</name>
<feature type="transmembrane region" description="Helical" evidence="5">
    <location>
        <begin position="260"/>
        <end position="277"/>
    </location>
</feature>
<dbReference type="SUPFAM" id="SSF103481">
    <property type="entry name" value="Multidrug resistance efflux transporter EmrE"/>
    <property type="match status" value="2"/>
</dbReference>
<feature type="domain" description="EamA" evidence="6">
    <location>
        <begin position="150"/>
        <end position="277"/>
    </location>
</feature>
<feature type="transmembrane region" description="Helical" evidence="5">
    <location>
        <begin position="147"/>
        <end position="165"/>
    </location>
</feature>
<evidence type="ECO:0000256" key="1">
    <source>
        <dbReference type="ARBA" id="ARBA00004141"/>
    </source>
</evidence>
<dbReference type="AlphaFoldDB" id="A0A1Y5HV04"/>
<feature type="transmembrane region" description="Helical" evidence="5">
    <location>
        <begin position="122"/>
        <end position="141"/>
    </location>
</feature>
<feature type="transmembrane region" description="Helical" evidence="5">
    <location>
        <begin position="201"/>
        <end position="223"/>
    </location>
</feature>
<comment type="caution">
    <text evidence="7">The sequence shown here is derived from an EMBL/GenBank/DDBJ whole genome shotgun (WGS) entry which is preliminary data.</text>
</comment>